<dbReference type="Proteomes" id="UP001445335">
    <property type="component" value="Unassembled WGS sequence"/>
</dbReference>
<evidence type="ECO:0000313" key="2">
    <source>
        <dbReference type="EMBL" id="KAK9838324.1"/>
    </source>
</evidence>
<keyword evidence="3" id="KW-1185">Reference proteome</keyword>
<proteinExistence type="predicted"/>
<dbReference type="AlphaFoldDB" id="A0AAW1RX52"/>
<name>A0AAW1RX52_9CHLO</name>
<comment type="caution">
    <text evidence="2">The sequence shown here is derived from an EMBL/GenBank/DDBJ whole genome shotgun (WGS) entry which is preliminary data.</text>
</comment>
<reference evidence="2 3" key="1">
    <citation type="journal article" date="2024" name="Nat. Commun.">
        <title>Phylogenomics reveals the evolutionary origins of lichenization in chlorophyte algae.</title>
        <authorList>
            <person name="Puginier C."/>
            <person name="Libourel C."/>
            <person name="Otte J."/>
            <person name="Skaloud P."/>
            <person name="Haon M."/>
            <person name="Grisel S."/>
            <person name="Petersen M."/>
            <person name="Berrin J.G."/>
            <person name="Delaux P.M."/>
            <person name="Dal Grande F."/>
            <person name="Keller J."/>
        </authorList>
    </citation>
    <scope>NUCLEOTIDE SEQUENCE [LARGE SCALE GENOMIC DNA]</scope>
    <source>
        <strain evidence="2 3">SAG 245.80</strain>
    </source>
</reference>
<protein>
    <submittedName>
        <fullName evidence="2">Uncharacterized protein</fullName>
    </submittedName>
</protein>
<gene>
    <name evidence="2" type="ORF">WJX81_004626</name>
</gene>
<evidence type="ECO:0000313" key="3">
    <source>
        <dbReference type="Proteomes" id="UP001445335"/>
    </source>
</evidence>
<organism evidence="2 3">
    <name type="scientific">Elliptochloris bilobata</name>
    <dbReference type="NCBI Taxonomy" id="381761"/>
    <lineage>
        <taxon>Eukaryota</taxon>
        <taxon>Viridiplantae</taxon>
        <taxon>Chlorophyta</taxon>
        <taxon>core chlorophytes</taxon>
        <taxon>Trebouxiophyceae</taxon>
        <taxon>Trebouxiophyceae incertae sedis</taxon>
        <taxon>Elliptochloris clade</taxon>
        <taxon>Elliptochloris</taxon>
    </lineage>
</organism>
<evidence type="ECO:0000256" key="1">
    <source>
        <dbReference type="SAM" id="MobiDB-lite"/>
    </source>
</evidence>
<dbReference type="EMBL" id="JALJOU010000019">
    <property type="protein sequence ID" value="KAK9838324.1"/>
    <property type="molecule type" value="Genomic_DNA"/>
</dbReference>
<sequence length="108" mass="11683">MACRNLSQLTSVFKGRVALFARAASSSAHAPPPLNGAGPTPTSMTSFSDPVYDMMSQPYERPPKRSVAASKASLPPQRTAHSHNSFADTVYDYMHCPPKLEPPPKRSP</sequence>
<accession>A0AAW1RX52</accession>
<feature type="region of interest" description="Disordered" evidence="1">
    <location>
        <begin position="24"/>
        <end position="84"/>
    </location>
</feature>